<proteinExistence type="predicted"/>
<dbReference type="AlphaFoldDB" id="A0A426XWW0"/>
<comment type="caution">
    <text evidence="1">The sequence shown here is derived from an EMBL/GenBank/DDBJ whole genome shotgun (WGS) entry which is preliminary data.</text>
</comment>
<evidence type="ECO:0000313" key="2">
    <source>
        <dbReference type="Proteomes" id="UP000287651"/>
    </source>
</evidence>
<dbReference type="Proteomes" id="UP000287651">
    <property type="component" value="Unassembled WGS sequence"/>
</dbReference>
<reference evidence="1 2" key="1">
    <citation type="journal article" date="2014" name="Agronomy (Basel)">
        <title>A Draft Genome Sequence for Ensete ventricosum, the Drought-Tolerant Tree Against Hunger.</title>
        <authorList>
            <person name="Harrison J."/>
            <person name="Moore K.A."/>
            <person name="Paszkiewicz K."/>
            <person name="Jones T."/>
            <person name="Grant M."/>
            <person name="Ambacheew D."/>
            <person name="Muzemil S."/>
            <person name="Studholme D.J."/>
        </authorList>
    </citation>
    <scope>NUCLEOTIDE SEQUENCE [LARGE SCALE GENOMIC DNA]</scope>
</reference>
<organism evidence="1 2">
    <name type="scientific">Ensete ventricosum</name>
    <name type="common">Abyssinian banana</name>
    <name type="synonym">Musa ensete</name>
    <dbReference type="NCBI Taxonomy" id="4639"/>
    <lineage>
        <taxon>Eukaryota</taxon>
        <taxon>Viridiplantae</taxon>
        <taxon>Streptophyta</taxon>
        <taxon>Embryophyta</taxon>
        <taxon>Tracheophyta</taxon>
        <taxon>Spermatophyta</taxon>
        <taxon>Magnoliopsida</taxon>
        <taxon>Liliopsida</taxon>
        <taxon>Zingiberales</taxon>
        <taxon>Musaceae</taxon>
        <taxon>Ensete</taxon>
    </lineage>
</organism>
<accession>A0A426XWW0</accession>
<gene>
    <name evidence="1" type="ORF">B296_00045341</name>
</gene>
<protein>
    <submittedName>
        <fullName evidence="1">Uncharacterized protein</fullName>
    </submittedName>
</protein>
<sequence>MTVKNFTHSCAQSQVSVDFLCTISEFQNTSHSQRISHGKSYEYGFMKKCDSNKLCRKSRVKSSFVRFFVHHSEFKYTSHSQRISPWEVVREWFHEKMSRL</sequence>
<name>A0A426XWW0_ENSVE</name>
<dbReference type="EMBL" id="AMZH03016904">
    <property type="protein sequence ID" value="RRT43791.1"/>
    <property type="molecule type" value="Genomic_DNA"/>
</dbReference>
<evidence type="ECO:0000313" key="1">
    <source>
        <dbReference type="EMBL" id="RRT43791.1"/>
    </source>
</evidence>